<dbReference type="EC" id="3.1.4.11" evidence="2"/>
<keyword evidence="7" id="KW-1185">Reference proteome</keyword>
<dbReference type="InterPro" id="IPR001711">
    <property type="entry name" value="PLipase_C_Pinositol-sp_Y"/>
</dbReference>
<dbReference type="SUPFAM" id="SSF49562">
    <property type="entry name" value="C2 domain (Calcium/lipid-binding domain, CaLB)"/>
    <property type="match status" value="1"/>
</dbReference>
<dbReference type="Pfam" id="PF00388">
    <property type="entry name" value="PI-PLC-X"/>
    <property type="match status" value="1"/>
</dbReference>
<comment type="caution">
    <text evidence="6">The sequence shown here is derived from an EMBL/GenBank/DDBJ whole genome shotgun (WGS) entry which is preliminary data.</text>
</comment>
<protein>
    <recommendedName>
        <fullName evidence="2">Phosphoinositide phospholipase C</fullName>
        <ecNumber evidence="2">3.1.4.11</ecNumber>
    </recommendedName>
</protein>
<dbReference type="PANTHER" id="PTHR10336:SF166">
    <property type="entry name" value="1-PHOSPHATIDYLINOSITOL 4,5-BISPHOSPHATE PHOSPHODIESTERASE ETA-2"/>
    <property type="match status" value="1"/>
</dbReference>
<dbReference type="GO" id="GO:0004435">
    <property type="term" value="F:phosphatidylinositol-4,5-bisphosphate phospholipase C activity"/>
    <property type="evidence" value="ECO:0007669"/>
    <property type="project" value="UniProtKB-EC"/>
</dbReference>
<keyword evidence="2" id="KW-0442">Lipid degradation</keyword>
<evidence type="ECO:0000313" key="6">
    <source>
        <dbReference type="EMBL" id="NWU47373.1"/>
    </source>
</evidence>
<feature type="compositionally biased region" description="Acidic residues" evidence="3">
    <location>
        <begin position="73"/>
        <end position="91"/>
    </location>
</feature>
<feature type="region of interest" description="Disordered" evidence="3">
    <location>
        <begin position="877"/>
        <end position="896"/>
    </location>
</feature>
<dbReference type="InterPro" id="IPR001192">
    <property type="entry name" value="PI-PLC_fam"/>
</dbReference>
<name>A0A7K5X204_9CHAR</name>
<feature type="region of interest" description="Disordered" evidence="3">
    <location>
        <begin position="628"/>
        <end position="658"/>
    </location>
</feature>
<dbReference type="SMART" id="SM00149">
    <property type="entry name" value="PLCYc"/>
    <property type="match status" value="1"/>
</dbReference>
<feature type="region of interest" description="Disordered" evidence="3">
    <location>
        <begin position="831"/>
        <end position="850"/>
    </location>
</feature>
<dbReference type="Proteomes" id="UP000586671">
    <property type="component" value="Unassembled WGS sequence"/>
</dbReference>
<dbReference type="GO" id="GO:0046488">
    <property type="term" value="P:phosphatidylinositol metabolic process"/>
    <property type="evidence" value="ECO:0007669"/>
    <property type="project" value="TreeGrafter"/>
</dbReference>
<feature type="non-terminal residue" evidence="6">
    <location>
        <position position="1"/>
    </location>
</feature>
<dbReference type="Gene3D" id="3.20.20.190">
    <property type="entry name" value="Phosphatidylinositol (PI) phosphodiesterase"/>
    <property type="match status" value="2"/>
</dbReference>
<feature type="non-terminal residue" evidence="6">
    <location>
        <position position="997"/>
    </location>
</feature>
<dbReference type="PANTHER" id="PTHR10336">
    <property type="entry name" value="PHOSPHOINOSITIDE-SPECIFIC PHOSPHOLIPASE C FAMILY PROTEIN"/>
    <property type="match status" value="1"/>
</dbReference>
<feature type="compositionally biased region" description="Basic and acidic residues" evidence="3">
    <location>
        <begin position="146"/>
        <end position="156"/>
    </location>
</feature>
<dbReference type="PROSITE" id="PS50008">
    <property type="entry name" value="PIPLC_Y_DOMAIN"/>
    <property type="match status" value="1"/>
</dbReference>
<dbReference type="FunFam" id="2.60.40.150:FF:000018">
    <property type="entry name" value="Phosphoinositide phospholipase C"/>
    <property type="match status" value="1"/>
</dbReference>
<gene>
    <name evidence="6" type="primary">Plch2</name>
    <name evidence="6" type="ORF">DROARD_R01745</name>
</gene>
<proteinExistence type="predicted"/>
<dbReference type="GO" id="GO:0016042">
    <property type="term" value="P:lipid catabolic process"/>
    <property type="evidence" value="ECO:0007669"/>
    <property type="project" value="UniProtKB-KW"/>
</dbReference>
<dbReference type="Gene3D" id="2.60.40.150">
    <property type="entry name" value="C2 domain"/>
    <property type="match status" value="1"/>
</dbReference>
<sequence>AYVSARYPVILSIGNHCSVVQQKKMAQYLTEILGDKLDLSSVHNDDSTKLPSPASLKGKILVKGKKLPANISDDAEEGEVSDEDSADEIDDDCKLMNGDASTNRKRVENIAKKKLDSLIKESKIRDCEDPNNFTVTTLPSSGKAGLKSDSKKNKLEDDVESGEDFSTNKRHSRSLMGSFSKRKKKGSKVKKATSLEEGEDDSDSQGNLARSSVHYSRINRQKKTMKLSRALSDLVKYTKSVGIHDVETEISSSWQVSSFSETKAHQILQQKPAQYLRFNQHQLSRIYPSSYRVDSSNYNPQPFWNAGCQLVALNYQSEGRMLQLNRAKFSANGNCGYVLKPNCMCQGVFNPNSEDPLPGQLKKQLVLRIISGQQLPKPPDSMLGDRGEIIDPFVEVEVIGLPVDCFKEQTRVVDDNGFNPMWEETLVFTVHMPEIALIRFLVWDHDPIGRDFIGQRTIAFSSMMPGYRHVYLEGIEEASIFVHVAINDICGKAKQALGLKGLFLRNPKQASLDSHAAGQLHRKHSFSSHILRRTASAPTKSQKKNKKGFPEIAFDSKDNSSEGAGEDREVEAASQPRFEQEPESASLSPAPRDGASGERSVTSLCSLETITEEPAIANENHHASPFFPLPVTSYSDSEEGSVSDHSTESRSEAAQALQVSQTNSYMLVRRPKSEGLKMSDSSALIKIPSSLSPAAEVYFDATVNDRIWSKLDCSNHRDSMSSSSSMSSNDTVIDLSLPNLARKSLPDLGIRHENFEPLAIRKGMRPRSATTSSNEMPMVSKSKSNPNLRSGQLPADELCPRPLARSPQDAFSSIPRRHTWNRLYMESLRQSSNKSKAQDMVGNNQAKSKSLGDLTSDDIVCTFESKYRSISRSFVTRSMREQRRSSGLRSSVKSQDELTEQLKKLTAFQQENDITSPISLDPTESEEEGESLGLLRRSSSRSQSRVRYIANRAKQAQERQRLQSLGQLSGSPIEERGNPEGACSIAKAGCMDVASPA</sequence>
<organism evidence="6 7">
    <name type="scientific">Dromas ardeola</name>
    <dbReference type="NCBI Taxonomy" id="458190"/>
    <lineage>
        <taxon>Eukaryota</taxon>
        <taxon>Metazoa</taxon>
        <taxon>Chordata</taxon>
        <taxon>Craniata</taxon>
        <taxon>Vertebrata</taxon>
        <taxon>Euteleostomi</taxon>
        <taxon>Archelosauria</taxon>
        <taxon>Archosauria</taxon>
        <taxon>Dinosauria</taxon>
        <taxon>Saurischia</taxon>
        <taxon>Theropoda</taxon>
        <taxon>Coelurosauria</taxon>
        <taxon>Aves</taxon>
        <taxon>Neognathae</taxon>
        <taxon>Neoaves</taxon>
        <taxon>Charadriiformes</taxon>
        <taxon>Dromadidae</taxon>
        <taxon>Dromas</taxon>
    </lineage>
</organism>
<keyword evidence="2" id="KW-0443">Lipid metabolism</keyword>
<dbReference type="SMART" id="SM00239">
    <property type="entry name" value="C2"/>
    <property type="match status" value="1"/>
</dbReference>
<dbReference type="GO" id="GO:0051209">
    <property type="term" value="P:release of sequestered calcium ion into cytosol"/>
    <property type="evidence" value="ECO:0007669"/>
    <property type="project" value="TreeGrafter"/>
</dbReference>
<feature type="compositionally biased region" description="Polar residues" evidence="3">
    <location>
        <begin position="831"/>
        <end position="848"/>
    </location>
</feature>
<feature type="region of interest" description="Disordered" evidence="3">
    <location>
        <begin position="764"/>
        <end position="792"/>
    </location>
</feature>
<dbReference type="SUPFAM" id="SSF51695">
    <property type="entry name" value="PLC-like phosphodiesterases"/>
    <property type="match status" value="1"/>
</dbReference>
<dbReference type="Pfam" id="PF00387">
    <property type="entry name" value="PI-PLC-Y"/>
    <property type="match status" value="1"/>
</dbReference>
<dbReference type="CDD" id="cd00275">
    <property type="entry name" value="C2_PLC_like"/>
    <property type="match status" value="1"/>
</dbReference>
<feature type="region of interest" description="Disordered" evidence="3">
    <location>
        <begin position="514"/>
        <end position="601"/>
    </location>
</feature>
<dbReference type="GO" id="GO:0048015">
    <property type="term" value="P:phosphatidylinositol-mediated signaling"/>
    <property type="evidence" value="ECO:0007669"/>
    <property type="project" value="TreeGrafter"/>
</dbReference>
<dbReference type="SMART" id="SM00148">
    <property type="entry name" value="PLCXc"/>
    <property type="match status" value="1"/>
</dbReference>
<evidence type="ECO:0000259" key="4">
    <source>
        <dbReference type="PROSITE" id="PS50004"/>
    </source>
</evidence>
<feature type="compositionally biased region" description="Polar residues" evidence="3">
    <location>
        <begin position="131"/>
        <end position="140"/>
    </location>
</feature>
<dbReference type="AlphaFoldDB" id="A0A7K5X204"/>
<feature type="region of interest" description="Disordered" evidence="3">
    <location>
        <begin position="908"/>
        <end position="983"/>
    </location>
</feature>
<accession>A0A7K5X204</accession>
<keyword evidence="2" id="KW-0378">Hydrolase</keyword>
<feature type="region of interest" description="Disordered" evidence="3">
    <location>
        <begin position="71"/>
        <end position="100"/>
    </location>
</feature>
<reference evidence="6 7" key="1">
    <citation type="submission" date="2019-09" db="EMBL/GenBank/DDBJ databases">
        <title>Bird 10,000 Genomes (B10K) Project - Family phase.</title>
        <authorList>
            <person name="Zhang G."/>
        </authorList>
    </citation>
    <scope>NUCLEOTIDE SEQUENCE [LARGE SCALE GENOMIC DNA]</scope>
    <source>
        <strain evidence="6">B10K-DU-012-55</strain>
        <tissue evidence="6">Muscle</tissue>
    </source>
</reference>
<feature type="compositionally biased region" description="Polar residues" evidence="3">
    <location>
        <begin position="204"/>
        <end position="214"/>
    </location>
</feature>
<feature type="domain" description="PI-PLC Y-box" evidence="5">
    <location>
        <begin position="231"/>
        <end position="344"/>
    </location>
</feature>
<feature type="domain" description="C2" evidence="4">
    <location>
        <begin position="345"/>
        <end position="474"/>
    </location>
</feature>
<evidence type="ECO:0000256" key="1">
    <source>
        <dbReference type="ARBA" id="ARBA00023224"/>
    </source>
</evidence>
<keyword evidence="1" id="KW-0807">Transducer</keyword>
<evidence type="ECO:0000313" key="7">
    <source>
        <dbReference type="Proteomes" id="UP000586671"/>
    </source>
</evidence>
<dbReference type="PROSITE" id="PS50004">
    <property type="entry name" value="C2"/>
    <property type="match status" value="1"/>
</dbReference>
<dbReference type="InterPro" id="IPR017946">
    <property type="entry name" value="PLC-like_Pdiesterase_TIM-brl"/>
</dbReference>
<feature type="compositionally biased region" description="Polar residues" evidence="3">
    <location>
        <begin position="908"/>
        <end position="918"/>
    </location>
</feature>
<comment type="catalytic activity">
    <reaction evidence="2">
        <text>a 1,2-diacyl-sn-glycero-3-phospho-(1D-myo-inositol-4,5-bisphosphate) + H2O = 1D-myo-inositol 1,4,5-trisphosphate + a 1,2-diacyl-sn-glycerol + H(+)</text>
        <dbReference type="Rhea" id="RHEA:33179"/>
        <dbReference type="ChEBI" id="CHEBI:15377"/>
        <dbReference type="ChEBI" id="CHEBI:15378"/>
        <dbReference type="ChEBI" id="CHEBI:17815"/>
        <dbReference type="ChEBI" id="CHEBI:58456"/>
        <dbReference type="ChEBI" id="CHEBI:203600"/>
        <dbReference type="EC" id="3.1.4.11"/>
    </reaction>
</comment>
<feature type="compositionally biased region" description="Basic residues" evidence="3">
    <location>
        <begin position="180"/>
        <end position="191"/>
    </location>
</feature>
<feature type="compositionally biased region" description="Polar residues" evidence="3">
    <location>
        <begin position="768"/>
        <end position="790"/>
    </location>
</feature>
<feature type="region of interest" description="Disordered" evidence="3">
    <location>
        <begin position="129"/>
        <end position="215"/>
    </location>
</feature>
<evidence type="ECO:0000256" key="3">
    <source>
        <dbReference type="SAM" id="MobiDB-lite"/>
    </source>
</evidence>
<dbReference type="InterPro" id="IPR000008">
    <property type="entry name" value="C2_dom"/>
</dbReference>
<dbReference type="PRINTS" id="PR00390">
    <property type="entry name" value="PHPHLIPASEC"/>
</dbReference>
<evidence type="ECO:0000259" key="5">
    <source>
        <dbReference type="PROSITE" id="PS50008"/>
    </source>
</evidence>
<feature type="compositionally biased region" description="Low complexity" evidence="3">
    <location>
        <begin position="931"/>
        <end position="942"/>
    </location>
</feature>
<dbReference type="EMBL" id="VYZM01002424">
    <property type="protein sequence ID" value="NWU47373.1"/>
    <property type="molecule type" value="Genomic_DNA"/>
</dbReference>
<feature type="compositionally biased region" description="Basic and acidic residues" evidence="3">
    <location>
        <begin position="554"/>
        <end position="571"/>
    </location>
</feature>
<dbReference type="FunFam" id="3.20.20.190:FF:000006">
    <property type="entry name" value="Phosphoinositide phospholipase C"/>
    <property type="match status" value="1"/>
</dbReference>
<dbReference type="InterPro" id="IPR035892">
    <property type="entry name" value="C2_domain_sf"/>
</dbReference>
<dbReference type="InterPro" id="IPR000909">
    <property type="entry name" value="PLipase_C_PInositol-sp_X_dom"/>
</dbReference>
<feature type="compositionally biased region" description="Basic residues" evidence="3">
    <location>
        <begin position="520"/>
        <end position="532"/>
    </location>
</feature>
<evidence type="ECO:0000256" key="2">
    <source>
        <dbReference type="RuleBase" id="RU361133"/>
    </source>
</evidence>
<dbReference type="Pfam" id="PF00168">
    <property type="entry name" value="C2"/>
    <property type="match status" value="1"/>
</dbReference>
<dbReference type="PROSITE" id="PS50007">
    <property type="entry name" value="PIPLC_X_DOMAIN"/>
    <property type="match status" value="1"/>
</dbReference>